<evidence type="ECO:0000313" key="6">
    <source>
        <dbReference type="EMBL" id="SIN66517.1"/>
    </source>
</evidence>
<dbReference type="Proteomes" id="UP000185192">
    <property type="component" value="Unassembled WGS sequence"/>
</dbReference>
<feature type="transmembrane region" description="Helical" evidence="5">
    <location>
        <begin position="53"/>
        <end position="71"/>
    </location>
</feature>
<dbReference type="GO" id="GO:0004671">
    <property type="term" value="F:protein C-terminal S-isoprenylcysteine carboxyl O-methyltransferase activity"/>
    <property type="evidence" value="ECO:0007669"/>
    <property type="project" value="InterPro"/>
</dbReference>
<proteinExistence type="predicted"/>
<dbReference type="OrthoDB" id="7203053at2"/>
<accession>A0A1N6D724</accession>
<dbReference type="GO" id="GO:0032259">
    <property type="term" value="P:methylation"/>
    <property type="evidence" value="ECO:0007669"/>
    <property type="project" value="UniProtKB-KW"/>
</dbReference>
<comment type="subcellular location">
    <subcellularLocation>
        <location evidence="1">Membrane</location>
        <topology evidence="1">Multi-pass membrane protein</topology>
    </subcellularLocation>
</comment>
<reference evidence="7" key="1">
    <citation type="submission" date="2016-11" db="EMBL/GenBank/DDBJ databases">
        <authorList>
            <person name="Varghese N."/>
            <person name="Submissions S."/>
        </authorList>
    </citation>
    <scope>NUCLEOTIDE SEQUENCE [LARGE SCALE GENOMIC DNA]</scope>
    <source>
        <strain evidence="7">DSM 22363</strain>
    </source>
</reference>
<organism evidence="6 7">
    <name type="scientific">Parasphingorhabdus marina DSM 22363</name>
    <dbReference type="NCBI Taxonomy" id="1123272"/>
    <lineage>
        <taxon>Bacteria</taxon>
        <taxon>Pseudomonadati</taxon>
        <taxon>Pseudomonadota</taxon>
        <taxon>Alphaproteobacteria</taxon>
        <taxon>Sphingomonadales</taxon>
        <taxon>Sphingomonadaceae</taxon>
        <taxon>Parasphingorhabdus</taxon>
    </lineage>
</organism>
<dbReference type="InterPro" id="IPR007269">
    <property type="entry name" value="ICMT_MeTrfase"/>
</dbReference>
<keyword evidence="7" id="KW-1185">Reference proteome</keyword>
<dbReference type="EMBL" id="FSQW01000001">
    <property type="protein sequence ID" value="SIN66517.1"/>
    <property type="molecule type" value="Genomic_DNA"/>
</dbReference>
<dbReference type="RefSeq" id="WP_074204515.1">
    <property type="nucleotide sequence ID" value="NZ_FSQW01000001.1"/>
</dbReference>
<evidence type="ECO:0000256" key="3">
    <source>
        <dbReference type="ARBA" id="ARBA00022989"/>
    </source>
</evidence>
<keyword evidence="3 5" id="KW-1133">Transmembrane helix</keyword>
<dbReference type="GO" id="GO:0016020">
    <property type="term" value="C:membrane"/>
    <property type="evidence" value="ECO:0007669"/>
    <property type="project" value="UniProtKB-SubCell"/>
</dbReference>
<evidence type="ECO:0000256" key="4">
    <source>
        <dbReference type="ARBA" id="ARBA00023136"/>
    </source>
</evidence>
<evidence type="ECO:0000256" key="5">
    <source>
        <dbReference type="SAM" id="Phobius"/>
    </source>
</evidence>
<dbReference type="Gene3D" id="1.20.120.1630">
    <property type="match status" value="1"/>
</dbReference>
<dbReference type="STRING" id="1123272.SAMN02745824_1626"/>
<feature type="transmembrane region" description="Helical" evidence="5">
    <location>
        <begin position="78"/>
        <end position="97"/>
    </location>
</feature>
<keyword evidence="4 5" id="KW-0472">Membrane</keyword>
<keyword evidence="6" id="KW-0808">Transferase</keyword>
<evidence type="ECO:0000256" key="2">
    <source>
        <dbReference type="ARBA" id="ARBA00022692"/>
    </source>
</evidence>
<evidence type="ECO:0000313" key="7">
    <source>
        <dbReference type="Proteomes" id="UP000185192"/>
    </source>
</evidence>
<name>A0A1N6D724_9SPHN</name>
<feature type="transmembrane region" description="Helical" evidence="5">
    <location>
        <begin position="12"/>
        <end position="33"/>
    </location>
</feature>
<dbReference type="AlphaFoldDB" id="A0A1N6D724"/>
<keyword evidence="6" id="KW-0489">Methyltransferase</keyword>
<gene>
    <name evidence="6" type="ORF">SAMN02745824_1626</name>
</gene>
<feature type="transmembrane region" description="Helical" evidence="5">
    <location>
        <begin position="129"/>
        <end position="155"/>
    </location>
</feature>
<protein>
    <submittedName>
        <fullName evidence="6">Methyltransferase</fullName>
    </submittedName>
</protein>
<evidence type="ECO:0000256" key="1">
    <source>
        <dbReference type="ARBA" id="ARBA00004141"/>
    </source>
</evidence>
<keyword evidence="2 5" id="KW-0812">Transmembrane</keyword>
<dbReference type="Pfam" id="PF04140">
    <property type="entry name" value="ICMT"/>
    <property type="match status" value="1"/>
</dbReference>
<sequence length="178" mass="20213">MEQIGTIFSTSPTLVTWILIYIVAQRLAELVYANRNTRRLLAEGGEEFGADHYHWFILLHGSWLAVIFLMVDPLRPIAPLMLALFVGTQILRVWTLASIGRWWTTRIISAPHFDLVKRGPYQFLSHPNYTVVVLEIAIVPLMLGLPWVALFFSILNALLLRHRIGVENAVLQGRGDNA</sequence>